<evidence type="ECO:0000313" key="4">
    <source>
        <dbReference type="Proteomes" id="UP000635606"/>
    </source>
</evidence>
<dbReference type="Proteomes" id="UP000635606">
    <property type="component" value="Unassembled WGS sequence"/>
</dbReference>
<gene>
    <name evidence="3" type="ORF">Voc01_061340</name>
</gene>
<feature type="domain" description="Aldehyde oxidase/xanthine dehydrogenase a/b hammerhead" evidence="2">
    <location>
        <begin position="192"/>
        <end position="276"/>
    </location>
</feature>
<feature type="signal peptide" evidence="1">
    <location>
        <begin position="1"/>
        <end position="31"/>
    </location>
</feature>
<dbReference type="InterPro" id="IPR052516">
    <property type="entry name" value="N-heterocyclic_Hydroxylase"/>
</dbReference>
<dbReference type="SUPFAM" id="SSF56003">
    <property type="entry name" value="Molybdenum cofactor-binding domain"/>
    <property type="match status" value="2"/>
</dbReference>
<dbReference type="SUPFAM" id="SSF54665">
    <property type="entry name" value="CO dehydrogenase molybdoprotein N-domain-like"/>
    <property type="match status" value="1"/>
</dbReference>
<dbReference type="PIRSF" id="PIRSF036389">
    <property type="entry name" value="IOR_B"/>
    <property type="match status" value="1"/>
</dbReference>
<dbReference type="PANTHER" id="PTHR47495">
    <property type="entry name" value="ALDEHYDE DEHYDROGENASE"/>
    <property type="match status" value="1"/>
</dbReference>
<dbReference type="Pfam" id="PF20256">
    <property type="entry name" value="MoCoBD_2"/>
    <property type="match status" value="2"/>
</dbReference>
<dbReference type="RefSeq" id="WP_203931102.1">
    <property type="nucleotide sequence ID" value="NZ_BOPH01000086.1"/>
</dbReference>
<dbReference type="Gene3D" id="3.30.365.10">
    <property type="entry name" value="Aldehyde oxidase/xanthine dehydrogenase, molybdopterin binding domain"/>
    <property type="match status" value="4"/>
</dbReference>
<dbReference type="InterPro" id="IPR000674">
    <property type="entry name" value="Ald_Oxase/Xan_DH_a/b"/>
</dbReference>
<evidence type="ECO:0000259" key="2">
    <source>
        <dbReference type="SMART" id="SM01008"/>
    </source>
</evidence>
<accession>A0A8J4EGK1</accession>
<dbReference type="GO" id="GO:0016491">
    <property type="term" value="F:oxidoreductase activity"/>
    <property type="evidence" value="ECO:0007669"/>
    <property type="project" value="InterPro"/>
</dbReference>
<name>A0A8J4EGK1_9ACTN</name>
<evidence type="ECO:0000313" key="3">
    <source>
        <dbReference type="EMBL" id="GIJ71217.1"/>
    </source>
</evidence>
<sequence length="677" mass="70260">MIARRTLLRSGALVVAVPVVLPLGAEAPALAPTVFVRVDAQGRVVATVPKPDTGQGVRTMAAVLVAEELAVEVADVTLEQAPGDTARYGSQSVGNSMSSRHITGPLRAASATARCLLVAAAAARWQVPVAECVARGGRVEHPRRRALPYRALVADAAALDPATVPVTLTPPERWRLIGRTPAGRSDARAVVTGRAAYGVESAPAGRLVAVVARPQWIGAVVDTVDDAAARAVAGVVAVVRLVPPGAGQGGVAVVATSTAAALRGRDALRVTWTGGTPTADSRAWLADLEAALPPLTGTFDAQRVYRLPLLAHAPMEPMNATADVTADAVRVWAPVQNPGGLRTTLAAQLGRPDTQVHVTPTLAGGAFGRRIEIDPVQEAVACSQAVGRPVTVRWTRDDDTRHDSYRPMSAHRLAATLGPDGVPTTRVHQVATWPLTVSPPFANPAVVRASGDHFPYAVPGEVSVTLRPAPLRTGFWRSVYAGQFAYAEECFLGELARRGGHDPIAVRRRLLPEGSRLRAVLDAAALEAGTPVGSSRSQHSRAAACHLEYDSAIAVVVDADPTARRVRRVTVAVDVGVPIHPSGVVAQVEGAVLDALSTVLGAQITVRNGAVVQSSFRDYAWARITDCPDIDVVLVRSDAPIGGLGELAYPPAAAAIATALAGGGGPVTGMPYGVEVG</sequence>
<evidence type="ECO:0000256" key="1">
    <source>
        <dbReference type="SAM" id="SignalP"/>
    </source>
</evidence>
<dbReference type="InterPro" id="IPR012368">
    <property type="entry name" value="OxRdtase_Mopterin-bd_su_IorB"/>
</dbReference>
<proteinExistence type="predicted"/>
<comment type="caution">
    <text evidence="3">The sequence shown here is derived from an EMBL/GenBank/DDBJ whole genome shotgun (WGS) entry which is preliminary data.</text>
</comment>
<dbReference type="InterPro" id="IPR046867">
    <property type="entry name" value="AldOxase/xan_DH_MoCoBD2"/>
</dbReference>
<organism evidence="3 4">
    <name type="scientific">Virgisporangium ochraceum</name>
    <dbReference type="NCBI Taxonomy" id="65505"/>
    <lineage>
        <taxon>Bacteria</taxon>
        <taxon>Bacillati</taxon>
        <taxon>Actinomycetota</taxon>
        <taxon>Actinomycetes</taxon>
        <taxon>Micromonosporales</taxon>
        <taxon>Micromonosporaceae</taxon>
        <taxon>Virgisporangium</taxon>
    </lineage>
</organism>
<dbReference type="Pfam" id="PF02738">
    <property type="entry name" value="MoCoBD_1"/>
    <property type="match status" value="1"/>
</dbReference>
<dbReference type="InterPro" id="IPR036856">
    <property type="entry name" value="Ald_Oxase/Xan_DH_a/b_sf"/>
</dbReference>
<feature type="chain" id="PRO_5038480718" evidence="1">
    <location>
        <begin position="32"/>
        <end position="677"/>
    </location>
</feature>
<dbReference type="AlphaFoldDB" id="A0A8J4EGK1"/>
<reference evidence="3" key="1">
    <citation type="submission" date="2021-01" db="EMBL/GenBank/DDBJ databases">
        <title>Whole genome shotgun sequence of Virgisporangium ochraceum NBRC 16418.</title>
        <authorList>
            <person name="Komaki H."/>
            <person name="Tamura T."/>
        </authorList>
    </citation>
    <scope>NUCLEOTIDE SEQUENCE</scope>
    <source>
        <strain evidence="3">NBRC 16418</strain>
    </source>
</reference>
<dbReference type="EMBL" id="BOPH01000086">
    <property type="protein sequence ID" value="GIJ71217.1"/>
    <property type="molecule type" value="Genomic_DNA"/>
</dbReference>
<dbReference type="Gene3D" id="3.90.1170.50">
    <property type="entry name" value="Aldehyde oxidase/xanthine dehydrogenase, a/b hammerhead"/>
    <property type="match status" value="1"/>
</dbReference>
<protein>
    <submittedName>
        <fullName evidence="3">Oxidoreductase subunit beta</fullName>
    </submittedName>
</protein>
<dbReference type="PANTHER" id="PTHR47495:SF1">
    <property type="entry name" value="BLL3820 PROTEIN"/>
    <property type="match status" value="1"/>
</dbReference>
<dbReference type="SMART" id="SM01008">
    <property type="entry name" value="Ald_Xan_dh_C"/>
    <property type="match status" value="1"/>
</dbReference>
<keyword evidence="1" id="KW-0732">Signal</keyword>
<keyword evidence="4" id="KW-1185">Reference proteome</keyword>
<dbReference type="InterPro" id="IPR008274">
    <property type="entry name" value="AldOxase/xan_DH_MoCoBD1"/>
</dbReference>
<dbReference type="InterPro" id="IPR037165">
    <property type="entry name" value="AldOxase/xan_DH_Mopterin-bd_sf"/>
</dbReference>